<dbReference type="InterPro" id="IPR013210">
    <property type="entry name" value="LRR_N_plant-typ"/>
</dbReference>
<dbReference type="Pfam" id="PF00560">
    <property type="entry name" value="LRR_1"/>
    <property type="match status" value="2"/>
</dbReference>
<evidence type="ECO:0000256" key="4">
    <source>
        <dbReference type="ARBA" id="ARBA00022527"/>
    </source>
</evidence>
<dbReference type="PROSITE" id="PS00108">
    <property type="entry name" value="PROTEIN_KINASE_ST"/>
    <property type="match status" value="1"/>
</dbReference>
<dbReference type="GO" id="GO:0005524">
    <property type="term" value="F:ATP binding"/>
    <property type="evidence" value="ECO:0007669"/>
    <property type="project" value="UniProtKB-UniRule"/>
</dbReference>
<dbReference type="InterPro" id="IPR011009">
    <property type="entry name" value="Kinase-like_dom_sf"/>
</dbReference>
<name>A0AAV9M350_9SOLN</name>
<keyword evidence="9" id="KW-0677">Repeat</keyword>
<dbReference type="Pfam" id="PF08263">
    <property type="entry name" value="LRRNT_2"/>
    <property type="match status" value="2"/>
</dbReference>
<evidence type="ECO:0000256" key="22">
    <source>
        <dbReference type="SAM" id="Phobius"/>
    </source>
</evidence>
<evidence type="ECO:0000313" key="25">
    <source>
        <dbReference type="EMBL" id="KAK4731714.1"/>
    </source>
</evidence>
<keyword evidence="12 20" id="KW-0067">ATP-binding</keyword>
<feature type="signal peptide" evidence="23">
    <location>
        <begin position="1"/>
        <end position="27"/>
    </location>
</feature>
<dbReference type="EC" id="2.7.11.1" evidence="3"/>
<dbReference type="InterPro" id="IPR008271">
    <property type="entry name" value="Ser/Thr_kinase_AS"/>
</dbReference>
<dbReference type="GO" id="GO:0016020">
    <property type="term" value="C:membrane"/>
    <property type="evidence" value="ECO:0007669"/>
    <property type="project" value="UniProtKB-SubCell"/>
</dbReference>
<dbReference type="InterPro" id="IPR032675">
    <property type="entry name" value="LRR_dom_sf"/>
</dbReference>
<keyword evidence="6" id="KW-0808">Transferase</keyword>
<proteinExistence type="inferred from homology"/>
<comment type="similarity">
    <text evidence="2">Belongs to the protein kinase superfamily. Ser/Thr protein kinase family.</text>
</comment>
<dbReference type="AlphaFoldDB" id="A0AAV9M350"/>
<dbReference type="FunFam" id="3.30.200.20:FF:000226">
    <property type="entry name" value="receptor protein kinase TMK1"/>
    <property type="match status" value="1"/>
</dbReference>
<evidence type="ECO:0000313" key="26">
    <source>
        <dbReference type="Proteomes" id="UP001311915"/>
    </source>
</evidence>
<keyword evidence="5" id="KW-0433">Leucine-rich repeat</keyword>
<dbReference type="GO" id="GO:0050832">
    <property type="term" value="P:defense response to fungus"/>
    <property type="evidence" value="ECO:0007669"/>
    <property type="project" value="UniProtKB-ARBA"/>
</dbReference>
<evidence type="ECO:0000256" key="1">
    <source>
        <dbReference type="ARBA" id="ARBA00004167"/>
    </source>
</evidence>
<evidence type="ECO:0000256" key="15">
    <source>
        <dbReference type="ARBA" id="ARBA00023157"/>
    </source>
</evidence>
<accession>A0AAV9M350</accession>
<keyword evidence="16" id="KW-0675">Receptor</keyword>
<keyword evidence="11" id="KW-0418">Kinase</keyword>
<evidence type="ECO:0000259" key="24">
    <source>
        <dbReference type="PROSITE" id="PS50011"/>
    </source>
</evidence>
<dbReference type="PANTHER" id="PTHR47986">
    <property type="entry name" value="OSJNBA0070M12.3 PROTEIN"/>
    <property type="match status" value="1"/>
</dbReference>
<dbReference type="PROSITE" id="PS00107">
    <property type="entry name" value="PROTEIN_KINASE_ATP"/>
    <property type="match status" value="1"/>
</dbReference>
<keyword evidence="7 22" id="KW-0812">Transmembrane</keyword>
<feature type="region of interest" description="Disordered" evidence="21">
    <location>
        <begin position="457"/>
        <end position="487"/>
    </location>
</feature>
<organism evidence="25 26">
    <name type="scientific">Solanum pinnatisectum</name>
    <name type="common">tansyleaf nightshade</name>
    <dbReference type="NCBI Taxonomy" id="50273"/>
    <lineage>
        <taxon>Eukaryota</taxon>
        <taxon>Viridiplantae</taxon>
        <taxon>Streptophyta</taxon>
        <taxon>Embryophyta</taxon>
        <taxon>Tracheophyta</taxon>
        <taxon>Spermatophyta</taxon>
        <taxon>Magnoliopsida</taxon>
        <taxon>eudicotyledons</taxon>
        <taxon>Gunneridae</taxon>
        <taxon>Pentapetalae</taxon>
        <taxon>asterids</taxon>
        <taxon>lamiids</taxon>
        <taxon>Solanales</taxon>
        <taxon>Solanaceae</taxon>
        <taxon>Solanoideae</taxon>
        <taxon>Solaneae</taxon>
        <taxon>Solanum</taxon>
    </lineage>
</organism>
<dbReference type="SUPFAM" id="SSF56112">
    <property type="entry name" value="Protein kinase-like (PK-like)"/>
    <property type="match status" value="1"/>
</dbReference>
<keyword evidence="14 22" id="KW-0472">Membrane</keyword>
<comment type="catalytic activity">
    <reaction evidence="18">
        <text>L-threonyl-[protein] + ATP = O-phospho-L-threonyl-[protein] + ADP + H(+)</text>
        <dbReference type="Rhea" id="RHEA:46608"/>
        <dbReference type="Rhea" id="RHEA-COMP:11060"/>
        <dbReference type="Rhea" id="RHEA-COMP:11605"/>
        <dbReference type="ChEBI" id="CHEBI:15378"/>
        <dbReference type="ChEBI" id="CHEBI:30013"/>
        <dbReference type="ChEBI" id="CHEBI:30616"/>
        <dbReference type="ChEBI" id="CHEBI:61977"/>
        <dbReference type="ChEBI" id="CHEBI:456216"/>
        <dbReference type="EC" id="2.7.11.1"/>
    </reaction>
</comment>
<feature type="region of interest" description="Disordered" evidence="21">
    <location>
        <begin position="902"/>
        <end position="921"/>
    </location>
</feature>
<protein>
    <recommendedName>
        <fullName evidence="3">non-specific serine/threonine protein kinase</fullName>
        <ecNumber evidence="3">2.7.11.1</ecNumber>
    </recommendedName>
</protein>
<dbReference type="SUPFAM" id="SSF52058">
    <property type="entry name" value="L domain-like"/>
    <property type="match status" value="1"/>
</dbReference>
<feature type="domain" description="Protein kinase" evidence="24">
    <location>
        <begin position="585"/>
        <end position="866"/>
    </location>
</feature>
<keyword evidence="8 23" id="KW-0732">Signal</keyword>
<comment type="subcellular location">
    <subcellularLocation>
        <location evidence="1">Membrane</location>
        <topology evidence="1">Single-pass membrane protein</topology>
    </subcellularLocation>
</comment>
<evidence type="ECO:0000256" key="13">
    <source>
        <dbReference type="ARBA" id="ARBA00022989"/>
    </source>
</evidence>
<dbReference type="FunFam" id="3.80.10.10:FF:000129">
    <property type="entry name" value="Leucine-rich repeat receptor-like kinase"/>
    <property type="match status" value="1"/>
</dbReference>
<dbReference type="InterPro" id="IPR001245">
    <property type="entry name" value="Ser-Thr/Tyr_kinase_cat_dom"/>
</dbReference>
<keyword evidence="4" id="KW-0723">Serine/threonine-protein kinase</keyword>
<feature type="binding site" evidence="20">
    <location>
        <position position="613"/>
    </location>
    <ligand>
        <name>ATP</name>
        <dbReference type="ChEBI" id="CHEBI:30616"/>
    </ligand>
</feature>
<dbReference type="InterPro" id="IPR017441">
    <property type="entry name" value="Protein_kinase_ATP_BS"/>
</dbReference>
<dbReference type="Gene3D" id="3.80.10.10">
    <property type="entry name" value="Ribonuclease Inhibitor"/>
    <property type="match status" value="2"/>
</dbReference>
<dbReference type="PANTHER" id="PTHR47986:SF9">
    <property type="entry name" value="RECEPTOR-LIKE KINASE TMK4"/>
    <property type="match status" value="1"/>
</dbReference>
<dbReference type="GO" id="GO:0004674">
    <property type="term" value="F:protein serine/threonine kinase activity"/>
    <property type="evidence" value="ECO:0007669"/>
    <property type="project" value="UniProtKB-KW"/>
</dbReference>
<evidence type="ECO:0000256" key="17">
    <source>
        <dbReference type="ARBA" id="ARBA00023180"/>
    </source>
</evidence>
<feature type="transmembrane region" description="Helical" evidence="22">
    <location>
        <begin position="496"/>
        <end position="517"/>
    </location>
</feature>
<dbReference type="FunFam" id="3.80.10.10:FF:000190">
    <property type="entry name" value="Receptor-like kinase TMK4"/>
    <property type="match status" value="1"/>
</dbReference>
<evidence type="ECO:0000256" key="12">
    <source>
        <dbReference type="ARBA" id="ARBA00022840"/>
    </source>
</evidence>
<comment type="catalytic activity">
    <reaction evidence="19">
        <text>L-seryl-[protein] + ATP = O-phospho-L-seryl-[protein] + ADP + H(+)</text>
        <dbReference type="Rhea" id="RHEA:17989"/>
        <dbReference type="Rhea" id="RHEA-COMP:9863"/>
        <dbReference type="Rhea" id="RHEA-COMP:11604"/>
        <dbReference type="ChEBI" id="CHEBI:15378"/>
        <dbReference type="ChEBI" id="CHEBI:29999"/>
        <dbReference type="ChEBI" id="CHEBI:30616"/>
        <dbReference type="ChEBI" id="CHEBI:83421"/>
        <dbReference type="ChEBI" id="CHEBI:456216"/>
        <dbReference type="EC" id="2.7.11.1"/>
    </reaction>
</comment>
<evidence type="ECO:0000256" key="6">
    <source>
        <dbReference type="ARBA" id="ARBA00022679"/>
    </source>
</evidence>
<evidence type="ECO:0000256" key="8">
    <source>
        <dbReference type="ARBA" id="ARBA00022729"/>
    </source>
</evidence>
<dbReference type="SMART" id="SM00369">
    <property type="entry name" value="LRR_TYP"/>
    <property type="match status" value="3"/>
</dbReference>
<evidence type="ECO:0000256" key="19">
    <source>
        <dbReference type="ARBA" id="ARBA00048679"/>
    </source>
</evidence>
<sequence length="943" mass="102659">MGKKRYKFYEKIPCCLLFFLLIAVASPDELSVVVRDGSADDASIMAKLAKSLIPTPPGWSGTNVCKWSGVSCDSSGRVSSISLISKSLGGQLPPDLNQLSNLQTFNIQKNRVSGSLPSLSNLPSLQDVHLDSNNFTSVPTNFLSGLTNLQKFSIDDNPSLPPWTIPDSLTDSTSLADFSASNANIMGQIPDIFGSFPSLESLRLSYNNLTGFLPYSFAKSGIQNLVLNNQKLGLTGRIDVLGSMEQLTQAWIHVNKFEGPIPDLSLCTNLVDIQLRDNSLTGVIPPSLISLPKLTNASLQNNIFLGPIPGFKPNVQVTLGNTNHFCNPFPGPCDPQVTILLDIAGAVGCPMILAESWAGNNPCKGWNYITCDAKGTVTVINFAKQNWVGTISPAVANLTGLKSLVMNDNNLTGPIPVSLTSLLELQLVDVSNNNISGKIPKFRSDVILKTSGNPFMGKDVPLSAPPPGARPSPSSSTDNNSPSAAKDEHKSSISTWVIVAIVLAVVVFILVLCLVIYKYKRNGKSKLNKGKEQKLKNGSSKNMKGYGAIPSTASQSDTSNSEIYVYDGGHVTIPVKLLREATNNFSEENILGRGGFGIVYKGRLHDGTEIAVKRMEASIASNKGLTEFRAEIEVLTKVRHRHLVALHGFCVNGYERLLIYEYMPQGTLGQHLFDHDQLGFLPLTWKQRLTIALDVARGVEYLHGLAQQSFIHRDLKPSNVLLGDDMRAKVSDFGLVKNAPDGKYSVETRLAGTFGYLAPEYASTGRVTTKIDVFAFGVILMEILTGRKALDESLPEDRSHLVAWFKKTVVNKENIVEVLDPTLLDPDEETYQSICKVAELAGHCAAREPSQRPDMGHVVNVLAPLVEQWTPTAAAGDDSFNIDFTMSLPQALQKWKANDDSMLSEDTSYGDYSSSTRTSQSITAIRKVSETDKNTFTYTKEHQ</sequence>
<dbReference type="CDD" id="cd14066">
    <property type="entry name" value="STKc_IRAK"/>
    <property type="match status" value="1"/>
</dbReference>
<dbReference type="SMART" id="SM00220">
    <property type="entry name" value="S_TKc"/>
    <property type="match status" value="1"/>
</dbReference>
<dbReference type="InterPro" id="IPR052422">
    <property type="entry name" value="Auxin_Ser/Thr_Kinase"/>
</dbReference>
<feature type="compositionally biased region" description="Polar residues" evidence="21">
    <location>
        <begin position="904"/>
        <end position="921"/>
    </location>
</feature>
<keyword evidence="26" id="KW-1185">Reference proteome</keyword>
<dbReference type="FunFam" id="1.10.510.10:FF:000198">
    <property type="entry name" value="receptor protein kinase TMK1"/>
    <property type="match status" value="1"/>
</dbReference>
<evidence type="ECO:0000256" key="21">
    <source>
        <dbReference type="SAM" id="MobiDB-lite"/>
    </source>
</evidence>
<keyword evidence="10 20" id="KW-0547">Nucleotide-binding</keyword>
<dbReference type="InterPro" id="IPR001611">
    <property type="entry name" value="Leu-rich_rpt"/>
</dbReference>
<dbReference type="Pfam" id="PF07714">
    <property type="entry name" value="PK_Tyr_Ser-Thr"/>
    <property type="match status" value="1"/>
</dbReference>
<gene>
    <name evidence="25" type="ORF">R3W88_024702</name>
</gene>
<dbReference type="Gene3D" id="3.30.200.20">
    <property type="entry name" value="Phosphorylase Kinase, domain 1"/>
    <property type="match status" value="1"/>
</dbReference>
<evidence type="ECO:0000256" key="20">
    <source>
        <dbReference type="PROSITE-ProRule" id="PRU10141"/>
    </source>
</evidence>
<evidence type="ECO:0000256" key="10">
    <source>
        <dbReference type="ARBA" id="ARBA00022741"/>
    </source>
</evidence>
<evidence type="ECO:0000256" key="18">
    <source>
        <dbReference type="ARBA" id="ARBA00047899"/>
    </source>
</evidence>
<evidence type="ECO:0000256" key="14">
    <source>
        <dbReference type="ARBA" id="ARBA00023136"/>
    </source>
</evidence>
<reference evidence="25 26" key="1">
    <citation type="submission" date="2023-10" db="EMBL/GenBank/DDBJ databases">
        <title>Genome-Wide Identification Analysis in wild type Solanum Pinnatisectum Reveals Some Genes Defensing Phytophthora Infestans.</title>
        <authorList>
            <person name="Sun C."/>
        </authorList>
    </citation>
    <scope>NUCLEOTIDE SEQUENCE [LARGE SCALE GENOMIC DNA]</scope>
    <source>
        <strain evidence="25">LQN</strain>
        <tissue evidence="25">Leaf</tissue>
    </source>
</reference>
<evidence type="ECO:0000256" key="2">
    <source>
        <dbReference type="ARBA" id="ARBA00008684"/>
    </source>
</evidence>
<dbReference type="Proteomes" id="UP001311915">
    <property type="component" value="Unassembled WGS sequence"/>
</dbReference>
<evidence type="ECO:0000256" key="9">
    <source>
        <dbReference type="ARBA" id="ARBA00022737"/>
    </source>
</evidence>
<dbReference type="EMBL" id="JAWPEI010000003">
    <property type="protein sequence ID" value="KAK4731714.1"/>
    <property type="molecule type" value="Genomic_DNA"/>
</dbReference>
<comment type="caution">
    <text evidence="25">The sequence shown here is derived from an EMBL/GenBank/DDBJ whole genome shotgun (WGS) entry which is preliminary data.</text>
</comment>
<dbReference type="Gene3D" id="1.10.510.10">
    <property type="entry name" value="Transferase(Phosphotransferase) domain 1"/>
    <property type="match status" value="1"/>
</dbReference>
<dbReference type="InterPro" id="IPR000719">
    <property type="entry name" value="Prot_kinase_dom"/>
</dbReference>
<evidence type="ECO:0000256" key="3">
    <source>
        <dbReference type="ARBA" id="ARBA00012513"/>
    </source>
</evidence>
<keyword evidence="15" id="KW-1015">Disulfide bond</keyword>
<evidence type="ECO:0000256" key="7">
    <source>
        <dbReference type="ARBA" id="ARBA00022692"/>
    </source>
</evidence>
<keyword evidence="17" id="KW-0325">Glycoprotein</keyword>
<feature type="region of interest" description="Disordered" evidence="21">
    <location>
        <begin position="528"/>
        <end position="556"/>
    </location>
</feature>
<evidence type="ECO:0000256" key="23">
    <source>
        <dbReference type="SAM" id="SignalP"/>
    </source>
</evidence>
<dbReference type="PROSITE" id="PS50011">
    <property type="entry name" value="PROTEIN_KINASE_DOM"/>
    <property type="match status" value="1"/>
</dbReference>
<feature type="chain" id="PRO_5043407013" description="non-specific serine/threonine protein kinase" evidence="23">
    <location>
        <begin position="28"/>
        <end position="943"/>
    </location>
</feature>
<evidence type="ECO:0000256" key="5">
    <source>
        <dbReference type="ARBA" id="ARBA00022614"/>
    </source>
</evidence>
<dbReference type="InterPro" id="IPR003591">
    <property type="entry name" value="Leu-rich_rpt_typical-subtyp"/>
</dbReference>
<evidence type="ECO:0000256" key="16">
    <source>
        <dbReference type="ARBA" id="ARBA00023170"/>
    </source>
</evidence>
<keyword evidence="13 22" id="KW-1133">Transmembrane helix</keyword>
<evidence type="ECO:0000256" key="11">
    <source>
        <dbReference type="ARBA" id="ARBA00022777"/>
    </source>
</evidence>
<feature type="compositionally biased region" description="Low complexity" evidence="21">
    <location>
        <begin position="471"/>
        <end position="483"/>
    </location>
</feature>